<organism evidence="2 3">
    <name type="scientific">Medicago truncatula</name>
    <name type="common">Barrel medic</name>
    <name type="synonym">Medicago tribuloides</name>
    <dbReference type="NCBI Taxonomy" id="3880"/>
    <lineage>
        <taxon>Eukaryota</taxon>
        <taxon>Viridiplantae</taxon>
        <taxon>Streptophyta</taxon>
        <taxon>Embryophyta</taxon>
        <taxon>Tracheophyta</taxon>
        <taxon>Spermatophyta</taxon>
        <taxon>Magnoliopsida</taxon>
        <taxon>eudicotyledons</taxon>
        <taxon>Gunneridae</taxon>
        <taxon>Pentapetalae</taxon>
        <taxon>rosids</taxon>
        <taxon>fabids</taxon>
        <taxon>Fabales</taxon>
        <taxon>Fabaceae</taxon>
        <taxon>Papilionoideae</taxon>
        <taxon>50 kb inversion clade</taxon>
        <taxon>NPAAA clade</taxon>
        <taxon>Hologalegina</taxon>
        <taxon>IRL clade</taxon>
        <taxon>Trifolieae</taxon>
        <taxon>Medicago</taxon>
    </lineage>
</organism>
<keyword evidence="1" id="KW-0472">Membrane</keyword>
<comment type="caution">
    <text evidence="2">The sequence shown here is derived from an EMBL/GenBank/DDBJ whole genome shotgun (WGS) entry which is preliminary data.</text>
</comment>
<keyword evidence="1" id="KW-1133">Transmembrane helix</keyword>
<feature type="transmembrane region" description="Helical" evidence="1">
    <location>
        <begin position="20"/>
        <end position="46"/>
    </location>
</feature>
<evidence type="ECO:0000313" key="3">
    <source>
        <dbReference type="Proteomes" id="UP000265566"/>
    </source>
</evidence>
<reference evidence="3" key="1">
    <citation type="journal article" date="2018" name="Nat. Plants">
        <title>Whole-genome landscape of Medicago truncatula symbiotic genes.</title>
        <authorList>
            <person name="Pecrix Y."/>
            <person name="Staton S.E."/>
            <person name="Sallet E."/>
            <person name="Lelandais-Briere C."/>
            <person name="Moreau S."/>
            <person name="Carrere S."/>
            <person name="Blein T."/>
            <person name="Jardinaud M.F."/>
            <person name="Latrasse D."/>
            <person name="Zouine M."/>
            <person name="Zahm M."/>
            <person name="Kreplak J."/>
            <person name="Mayjonade B."/>
            <person name="Satge C."/>
            <person name="Perez M."/>
            <person name="Cauet S."/>
            <person name="Marande W."/>
            <person name="Chantry-Darmon C."/>
            <person name="Lopez-Roques C."/>
            <person name="Bouchez O."/>
            <person name="Berard A."/>
            <person name="Debelle F."/>
            <person name="Munos S."/>
            <person name="Bendahmane A."/>
            <person name="Berges H."/>
            <person name="Niebel A."/>
            <person name="Buitink J."/>
            <person name="Frugier F."/>
            <person name="Benhamed M."/>
            <person name="Crespi M."/>
            <person name="Gouzy J."/>
            <person name="Gamas P."/>
        </authorList>
    </citation>
    <scope>NUCLEOTIDE SEQUENCE [LARGE SCALE GENOMIC DNA]</scope>
    <source>
        <strain evidence="3">cv. Jemalong A17</strain>
    </source>
</reference>
<dbReference type="Gramene" id="rna50043">
    <property type="protein sequence ID" value="RHN43461.1"/>
    <property type="gene ID" value="gene50043"/>
</dbReference>
<feature type="transmembrane region" description="Helical" evidence="1">
    <location>
        <begin position="58"/>
        <end position="79"/>
    </location>
</feature>
<keyword evidence="1" id="KW-0812">Transmembrane</keyword>
<name>A0A396GTG1_MEDTR</name>
<proteinExistence type="predicted"/>
<protein>
    <recommendedName>
        <fullName evidence="4">Transmembrane protein</fullName>
    </recommendedName>
</protein>
<evidence type="ECO:0000313" key="2">
    <source>
        <dbReference type="EMBL" id="RHN43461.1"/>
    </source>
</evidence>
<dbReference type="Proteomes" id="UP000265566">
    <property type="component" value="Chromosome 8"/>
</dbReference>
<sequence length="188" mass="20642">MGFSRPLVCDFVLGVLKMRLSSRVFFCWPSMCYVLLLRSGFFMFFLQVWGLSLFRPSSMMVQIVAALSLYCCGVAEIFAVSPTVLFSWLSYAAGDVLMCLCSFVPVLGPGCSVFGGCRCGDFPPRLILLRRAPGSFVVIWIVVVVFVLAGGCGGRRWACSIVCSFCVFLVCVQQRLGRVADLILFCSG</sequence>
<feature type="transmembrane region" description="Helical" evidence="1">
    <location>
        <begin position="85"/>
        <end position="107"/>
    </location>
</feature>
<evidence type="ECO:0000256" key="1">
    <source>
        <dbReference type="SAM" id="Phobius"/>
    </source>
</evidence>
<gene>
    <name evidence="2" type="ORF">MtrunA17_Chr8g0388111</name>
</gene>
<dbReference type="EMBL" id="PSQE01000008">
    <property type="protein sequence ID" value="RHN43461.1"/>
    <property type="molecule type" value="Genomic_DNA"/>
</dbReference>
<dbReference type="AlphaFoldDB" id="A0A396GTG1"/>
<accession>A0A396GTG1</accession>
<evidence type="ECO:0008006" key="4">
    <source>
        <dbReference type="Google" id="ProtNLM"/>
    </source>
</evidence>
<feature type="transmembrane region" description="Helical" evidence="1">
    <location>
        <begin position="128"/>
        <end position="149"/>
    </location>
</feature>